<reference evidence="8 9" key="1">
    <citation type="submission" date="2023-05" db="EMBL/GenBank/DDBJ databases">
        <title>Genome sequence of Pinibacter sp. MAH-24.</title>
        <authorList>
            <person name="Huq M.A."/>
        </authorList>
    </citation>
    <scope>NUCLEOTIDE SEQUENCE [LARGE SCALE GENOMIC DNA]</scope>
    <source>
        <strain evidence="8 9">MAH-24</strain>
    </source>
</reference>
<keyword evidence="6 7" id="KW-0819">tRNA processing</keyword>
<organism evidence="8 9">
    <name type="scientific">Pinibacter soli</name>
    <dbReference type="NCBI Taxonomy" id="3044211"/>
    <lineage>
        <taxon>Bacteria</taxon>
        <taxon>Pseudomonadati</taxon>
        <taxon>Bacteroidota</taxon>
        <taxon>Chitinophagia</taxon>
        <taxon>Chitinophagales</taxon>
        <taxon>Chitinophagaceae</taxon>
        <taxon>Pinibacter</taxon>
    </lineage>
</organism>
<evidence type="ECO:0000256" key="6">
    <source>
        <dbReference type="ARBA" id="ARBA00022694"/>
    </source>
</evidence>
<evidence type="ECO:0000313" key="8">
    <source>
        <dbReference type="EMBL" id="MDI3318673.1"/>
    </source>
</evidence>
<dbReference type="EC" id="2.1.1.33" evidence="7"/>
<evidence type="ECO:0000256" key="3">
    <source>
        <dbReference type="ARBA" id="ARBA00022603"/>
    </source>
</evidence>
<dbReference type="Pfam" id="PF02390">
    <property type="entry name" value="Methyltransf_4"/>
    <property type="match status" value="1"/>
</dbReference>
<keyword evidence="5 7" id="KW-0949">S-adenosyl-L-methionine</keyword>
<feature type="binding site" evidence="7">
    <location>
        <begin position="192"/>
        <end position="195"/>
    </location>
    <ligand>
        <name>substrate</name>
    </ligand>
</feature>
<dbReference type="InterPro" id="IPR003358">
    <property type="entry name" value="tRNA_(Gua-N-7)_MeTrfase_Trmb"/>
</dbReference>
<dbReference type="PROSITE" id="PS51625">
    <property type="entry name" value="SAM_MT_TRMB"/>
    <property type="match status" value="1"/>
</dbReference>
<dbReference type="EMBL" id="JASBRG010000001">
    <property type="protein sequence ID" value="MDI3318673.1"/>
    <property type="molecule type" value="Genomic_DNA"/>
</dbReference>
<dbReference type="NCBIfam" id="NF001080">
    <property type="entry name" value="PRK00121.2-2"/>
    <property type="match status" value="1"/>
</dbReference>
<keyword evidence="4 7" id="KW-0808">Transferase</keyword>
<comment type="caution">
    <text evidence="8">The sequence shown here is derived from an EMBL/GenBank/DDBJ whole genome shotgun (WGS) entry which is preliminary data.</text>
</comment>
<feature type="binding site" evidence="7">
    <location>
        <position position="116"/>
    </location>
    <ligand>
        <name>S-adenosyl-L-methionine</name>
        <dbReference type="ChEBI" id="CHEBI:59789"/>
    </ligand>
</feature>
<dbReference type="Proteomes" id="UP001226434">
    <property type="component" value="Unassembled WGS sequence"/>
</dbReference>
<accession>A0ABT6R873</accession>
<dbReference type="InterPro" id="IPR029063">
    <property type="entry name" value="SAM-dependent_MTases_sf"/>
</dbReference>
<dbReference type="InterPro" id="IPR055361">
    <property type="entry name" value="tRNA_methyltr_TrmB_bact"/>
</dbReference>
<name>A0ABT6R873_9BACT</name>
<sequence length="236" mass="27395">MGQKKLMRFEAIKSFPNVLQYPEGMQGKWSDFFKNDNPLTLELACGKGEYVVGLSALYPNHNLIGVDLKGNRIYIGAKKCIEQGYTNAAFLRTHIDKINNYFAHGEVSEIWITFPDPQLRISRAKKRLTHPNFLRLYQQVLKPGGIIHLKTDSPVLYRFTLLVIEMYGLTLLEKDDDVYAKENVKEELQIKTHYEKLDIAQSNRIHYIRFQLPLQPLSNIDKQLLERVRANEEEAN</sequence>
<proteinExistence type="inferred from homology"/>
<dbReference type="SUPFAM" id="SSF53335">
    <property type="entry name" value="S-adenosyl-L-methionine-dependent methyltransferases"/>
    <property type="match status" value="1"/>
</dbReference>
<evidence type="ECO:0000256" key="1">
    <source>
        <dbReference type="ARBA" id="ARBA00000142"/>
    </source>
</evidence>
<gene>
    <name evidence="7 8" type="primary">trmB</name>
    <name evidence="8" type="ORF">QJ048_02755</name>
</gene>
<evidence type="ECO:0000313" key="9">
    <source>
        <dbReference type="Proteomes" id="UP001226434"/>
    </source>
</evidence>
<dbReference type="HAMAP" id="MF_01057">
    <property type="entry name" value="tRNA_methyltr_TrmB"/>
    <property type="match status" value="1"/>
</dbReference>
<comment type="catalytic activity">
    <reaction evidence="1 7">
        <text>guanosine(46) in tRNA + S-adenosyl-L-methionine = N(7)-methylguanosine(46) in tRNA + S-adenosyl-L-homocysteine</text>
        <dbReference type="Rhea" id="RHEA:42708"/>
        <dbReference type="Rhea" id="RHEA-COMP:10188"/>
        <dbReference type="Rhea" id="RHEA-COMP:10189"/>
        <dbReference type="ChEBI" id="CHEBI:57856"/>
        <dbReference type="ChEBI" id="CHEBI:59789"/>
        <dbReference type="ChEBI" id="CHEBI:74269"/>
        <dbReference type="ChEBI" id="CHEBI:74480"/>
        <dbReference type="EC" id="2.1.1.33"/>
    </reaction>
</comment>
<dbReference type="PANTHER" id="PTHR23417">
    <property type="entry name" value="3-DEOXY-D-MANNO-OCTULOSONIC-ACID TRANSFERASE/TRNA GUANINE-N 7 - -METHYLTRANSFERASE"/>
    <property type="match status" value="1"/>
</dbReference>
<feature type="binding site" evidence="7">
    <location>
        <position position="67"/>
    </location>
    <ligand>
        <name>S-adenosyl-L-methionine</name>
        <dbReference type="ChEBI" id="CHEBI:59789"/>
    </ligand>
</feature>
<evidence type="ECO:0000256" key="4">
    <source>
        <dbReference type="ARBA" id="ARBA00022679"/>
    </source>
</evidence>
<evidence type="ECO:0000256" key="5">
    <source>
        <dbReference type="ARBA" id="ARBA00022691"/>
    </source>
</evidence>
<keyword evidence="3 7" id="KW-0489">Methyltransferase</keyword>
<dbReference type="GO" id="GO:0008176">
    <property type="term" value="F:tRNA (guanine(46)-N7)-methyltransferase activity"/>
    <property type="evidence" value="ECO:0007669"/>
    <property type="project" value="UniProtKB-EC"/>
</dbReference>
<comment type="caution">
    <text evidence="7">Lacks conserved residue(s) required for the propagation of feature annotation.</text>
</comment>
<evidence type="ECO:0000256" key="7">
    <source>
        <dbReference type="HAMAP-Rule" id="MF_01057"/>
    </source>
</evidence>
<comment type="pathway">
    <text evidence="7">tRNA modification; N(7)-methylguanine-tRNA biosynthesis.</text>
</comment>
<feature type="binding site" evidence="7">
    <location>
        <position position="42"/>
    </location>
    <ligand>
        <name>S-adenosyl-L-methionine</name>
        <dbReference type="ChEBI" id="CHEBI:59789"/>
    </ligand>
</feature>
<comment type="similarity">
    <text evidence="7">Belongs to the class I-like SAM-binding methyltransferase superfamily. TrmB family.</text>
</comment>
<dbReference type="Gene3D" id="3.40.50.150">
    <property type="entry name" value="Vaccinia Virus protein VP39"/>
    <property type="match status" value="1"/>
</dbReference>
<dbReference type="PANTHER" id="PTHR23417:SF14">
    <property type="entry name" value="PENTACOTRIPEPTIDE-REPEAT REGION OF PRORP DOMAIN-CONTAINING PROTEIN"/>
    <property type="match status" value="1"/>
</dbReference>
<feature type="binding site" evidence="7">
    <location>
        <position position="152"/>
    </location>
    <ligand>
        <name>substrate</name>
    </ligand>
</feature>
<protein>
    <recommendedName>
        <fullName evidence="7">tRNA (guanine-N(7)-)-methyltransferase</fullName>
        <ecNumber evidence="7">2.1.1.33</ecNumber>
    </recommendedName>
    <alternativeName>
        <fullName evidence="7">tRNA (guanine(46)-N(7))-methyltransferase</fullName>
    </alternativeName>
    <alternativeName>
        <fullName evidence="7">tRNA(m7G46)-methyltransferase</fullName>
    </alternativeName>
</protein>
<dbReference type="RefSeq" id="WP_282332800.1">
    <property type="nucleotide sequence ID" value="NZ_JASBRG010000001.1"/>
</dbReference>
<keyword evidence="9" id="KW-1185">Reference proteome</keyword>
<comment type="function">
    <text evidence="2 7">Catalyzes the formation of N(7)-methylguanine at position 46 (m7G46) in tRNA.</text>
</comment>
<evidence type="ECO:0000256" key="2">
    <source>
        <dbReference type="ARBA" id="ARBA00003015"/>
    </source>
</evidence>